<dbReference type="InterPro" id="IPR001123">
    <property type="entry name" value="LeuE-type"/>
</dbReference>
<proteinExistence type="predicted"/>
<comment type="caution">
    <text evidence="7">The sequence shown here is derived from an EMBL/GenBank/DDBJ whole genome shotgun (WGS) entry which is preliminary data.</text>
</comment>
<dbReference type="OrthoDB" id="7659099at2"/>
<dbReference type="Pfam" id="PF01810">
    <property type="entry name" value="LysE"/>
    <property type="match status" value="1"/>
</dbReference>
<name>A0A0D1CKM3_9RHOB</name>
<organism evidence="7 8">
    <name type="scientific">Jannaschia aquimarina</name>
    <dbReference type="NCBI Taxonomy" id="935700"/>
    <lineage>
        <taxon>Bacteria</taxon>
        <taxon>Pseudomonadati</taxon>
        <taxon>Pseudomonadota</taxon>
        <taxon>Alphaproteobacteria</taxon>
        <taxon>Rhodobacterales</taxon>
        <taxon>Roseobacteraceae</taxon>
        <taxon>Jannaschia</taxon>
    </lineage>
</organism>
<evidence type="ECO:0000313" key="7">
    <source>
        <dbReference type="EMBL" id="KIT15307.1"/>
    </source>
</evidence>
<dbReference type="PANTHER" id="PTHR30086:SF19">
    <property type="entry name" value="THREONINE EFFLUX PROTEIN"/>
    <property type="match status" value="1"/>
</dbReference>
<evidence type="ECO:0000256" key="3">
    <source>
        <dbReference type="ARBA" id="ARBA00022692"/>
    </source>
</evidence>
<gene>
    <name evidence="7" type="primary">rhtC_5</name>
    <name evidence="7" type="ORF">jaqu_29220</name>
</gene>
<comment type="subcellular location">
    <subcellularLocation>
        <location evidence="1">Cell membrane</location>
        <topology evidence="1">Multi-pass membrane protein</topology>
    </subcellularLocation>
</comment>
<accession>A0A0D1CKM3</accession>
<feature type="transmembrane region" description="Helical" evidence="6">
    <location>
        <begin position="154"/>
        <end position="176"/>
    </location>
</feature>
<dbReference type="PANTHER" id="PTHR30086">
    <property type="entry name" value="ARGININE EXPORTER PROTEIN ARGO"/>
    <property type="match status" value="1"/>
</dbReference>
<dbReference type="PATRIC" id="fig|935700.4.peg.3020"/>
<feature type="transmembrane region" description="Helical" evidence="6">
    <location>
        <begin position="188"/>
        <end position="206"/>
    </location>
</feature>
<evidence type="ECO:0000256" key="6">
    <source>
        <dbReference type="SAM" id="Phobius"/>
    </source>
</evidence>
<reference evidence="7 8" key="1">
    <citation type="submission" date="2015-02" db="EMBL/GenBank/DDBJ databases">
        <title>Genome Sequence of Jannaschia aquimarina DSM28248, a member of the Roseobacter clade.</title>
        <authorList>
            <person name="Voget S."/>
            <person name="Daniel R."/>
        </authorList>
    </citation>
    <scope>NUCLEOTIDE SEQUENCE [LARGE SCALE GENOMIC DNA]</scope>
    <source>
        <strain evidence="7 8">GSW-M26</strain>
    </source>
</reference>
<keyword evidence="8" id="KW-1185">Reference proteome</keyword>
<dbReference type="AlphaFoldDB" id="A0A0D1CKM3"/>
<dbReference type="GO" id="GO:0005886">
    <property type="term" value="C:plasma membrane"/>
    <property type="evidence" value="ECO:0007669"/>
    <property type="project" value="UniProtKB-SubCell"/>
</dbReference>
<keyword evidence="5 6" id="KW-0472">Membrane</keyword>
<evidence type="ECO:0000256" key="1">
    <source>
        <dbReference type="ARBA" id="ARBA00004651"/>
    </source>
</evidence>
<evidence type="ECO:0000256" key="2">
    <source>
        <dbReference type="ARBA" id="ARBA00022475"/>
    </source>
</evidence>
<dbReference type="EMBL" id="JYFE01000051">
    <property type="protein sequence ID" value="KIT15307.1"/>
    <property type="molecule type" value="Genomic_DNA"/>
</dbReference>
<dbReference type="Proteomes" id="UP000032232">
    <property type="component" value="Unassembled WGS sequence"/>
</dbReference>
<keyword evidence="4 6" id="KW-1133">Transmembrane helix</keyword>
<keyword evidence="2" id="KW-1003">Cell membrane</keyword>
<keyword evidence="3 6" id="KW-0812">Transmembrane</keyword>
<dbReference type="RefSeq" id="WP_043919712.1">
    <property type="nucleotide sequence ID" value="NZ_FZPF01000001.1"/>
</dbReference>
<evidence type="ECO:0000313" key="8">
    <source>
        <dbReference type="Proteomes" id="UP000032232"/>
    </source>
</evidence>
<evidence type="ECO:0000256" key="4">
    <source>
        <dbReference type="ARBA" id="ARBA00022989"/>
    </source>
</evidence>
<evidence type="ECO:0000256" key="5">
    <source>
        <dbReference type="ARBA" id="ARBA00023136"/>
    </source>
</evidence>
<sequence>MIEAFFLTWLGVLAAQASPGPNLVAVASVALAEGRRSALYVVTGVASGMLVWSLATAMGLGALLTAFPLSMLLMKLIGGGYLLFLGLKAARATWRGQAATIRPDHARLSDIAAWRRGLLVVLTNPKAALMWAAVATFLFGLGLSPVQVLAFGPIGALSGLAVYGTYALLFSTGLAVQGYARFARWVEGAFAAIFGAMGTSLIWSGLREARG</sequence>
<protein>
    <submittedName>
        <fullName evidence="7">RhtC_5 protein</fullName>
    </submittedName>
</protein>
<feature type="transmembrane region" description="Helical" evidence="6">
    <location>
        <begin position="42"/>
        <end position="67"/>
    </location>
</feature>
<feature type="transmembrane region" description="Helical" evidence="6">
    <location>
        <begin position="128"/>
        <end position="148"/>
    </location>
</feature>
<dbReference type="GO" id="GO:0015171">
    <property type="term" value="F:amino acid transmembrane transporter activity"/>
    <property type="evidence" value="ECO:0007669"/>
    <property type="project" value="TreeGrafter"/>
</dbReference>
<dbReference type="STRING" id="935700.jaqu_29220"/>